<name>A0A7G9B1H5_9FIRM</name>
<feature type="transmembrane region" description="Helical" evidence="5">
    <location>
        <begin position="146"/>
        <end position="172"/>
    </location>
</feature>
<reference evidence="6 7" key="1">
    <citation type="submission" date="2020-08" db="EMBL/GenBank/DDBJ databases">
        <authorList>
            <person name="Liu C."/>
            <person name="Sun Q."/>
        </authorList>
    </citation>
    <scope>NUCLEOTIDE SEQUENCE [LARGE SCALE GENOMIC DNA]</scope>
    <source>
        <strain evidence="6 7">NSJ-62</strain>
    </source>
</reference>
<dbReference type="InterPro" id="IPR001807">
    <property type="entry name" value="ClC"/>
</dbReference>
<evidence type="ECO:0000256" key="4">
    <source>
        <dbReference type="ARBA" id="ARBA00023136"/>
    </source>
</evidence>
<dbReference type="SUPFAM" id="SSF81340">
    <property type="entry name" value="Clc chloride channel"/>
    <property type="match status" value="1"/>
</dbReference>
<accession>A0A7G9B1H5</accession>
<dbReference type="AlphaFoldDB" id="A0A7G9B1H5"/>
<sequence length="429" mass="45551">MDACRAFFYRVKLYLTALGKWVALAVVTGFCCGILGALFHMGVELATEYRTGHPWLLWLLPAAGLAIVGLYKLTRTEGQGTNDIIDVVHLGKGLSIWLLPTIFFSTLLTHLCGGSAGREGAALQMGGDIGYHMGMMFQMDDRDIRTATLCGMSAFFSALFGTPLTATVFAIVVVSIGVLYHAAFIPCLVGSLTAYWVSLELGVEPTRFAVAAPELDAAMMARVAVLGALCALVSILFCNSIHYLQRALTKCLPNPWVRAAVGGCAVIVLTFLCGTGDYNGAGMEVIVRAVEGGAARPESFLLKILFTAVTLGAGFKGGEVVPSFFVGATFGCWMGPLLGIPAAFGAALGLVSVFCGAVNCPIASIFLSIELFGAGGMLYFALSCGISYMLSGYNGLYSSQTILYSKLKAQYINAKANEYHAGQIWEEEE</sequence>
<evidence type="ECO:0000256" key="5">
    <source>
        <dbReference type="SAM" id="Phobius"/>
    </source>
</evidence>
<dbReference type="Pfam" id="PF00654">
    <property type="entry name" value="Voltage_CLC"/>
    <property type="match status" value="1"/>
</dbReference>
<keyword evidence="2 5" id="KW-0812">Transmembrane</keyword>
<evidence type="ECO:0000256" key="1">
    <source>
        <dbReference type="ARBA" id="ARBA00004141"/>
    </source>
</evidence>
<dbReference type="PANTHER" id="PTHR43427:SF12">
    <property type="entry name" value="CHLORIDE TRANSPORTER"/>
    <property type="match status" value="1"/>
</dbReference>
<protein>
    <submittedName>
        <fullName evidence="6">Chloride channel protein</fullName>
    </submittedName>
</protein>
<evidence type="ECO:0000313" key="6">
    <source>
        <dbReference type="EMBL" id="QNL43406.1"/>
    </source>
</evidence>
<dbReference type="RefSeq" id="WP_187331997.1">
    <property type="nucleotide sequence ID" value="NZ_CP060490.1"/>
</dbReference>
<feature type="transmembrane region" description="Helical" evidence="5">
    <location>
        <begin position="256"/>
        <end position="279"/>
    </location>
</feature>
<dbReference type="InterPro" id="IPR050368">
    <property type="entry name" value="ClC-type_chloride_channel"/>
</dbReference>
<keyword evidence="4 5" id="KW-0472">Membrane</keyword>
<keyword evidence="3 5" id="KW-1133">Transmembrane helix</keyword>
<dbReference type="InterPro" id="IPR014743">
    <property type="entry name" value="Cl-channel_core"/>
</dbReference>
<gene>
    <name evidence="6" type="ORF">H8790_07840</name>
</gene>
<feature type="transmembrane region" description="Helical" evidence="5">
    <location>
        <begin position="55"/>
        <end position="73"/>
    </location>
</feature>
<evidence type="ECO:0000313" key="7">
    <source>
        <dbReference type="Proteomes" id="UP000515960"/>
    </source>
</evidence>
<dbReference type="GO" id="GO:0015108">
    <property type="term" value="F:chloride transmembrane transporter activity"/>
    <property type="evidence" value="ECO:0007669"/>
    <property type="project" value="InterPro"/>
</dbReference>
<comment type="subcellular location">
    <subcellularLocation>
        <location evidence="1">Membrane</location>
        <topology evidence="1">Multi-pass membrane protein</topology>
    </subcellularLocation>
</comment>
<feature type="transmembrane region" description="Helical" evidence="5">
    <location>
        <begin position="365"/>
        <end position="390"/>
    </location>
</feature>
<dbReference type="KEGG" id="ohi:H8790_07840"/>
<dbReference type="Proteomes" id="UP000515960">
    <property type="component" value="Chromosome"/>
</dbReference>
<feature type="transmembrane region" description="Helical" evidence="5">
    <location>
        <begin position="178"/>
        <end position="198"/>
    </location>
</feature>
<feature type="transmembrane region" description="Helical" evidence="5">
    <location>
        <begin position="21"/>
        <end position="43"/>
    </location>
</feature>
<feature type="transmembrane region" description="Helical" evidence="5">
    <location>
        <begin position="338"/>
        <end position="358"/>
    </location>
</feature>
<keyword evidence="7" id="KW-1185">Reference proteome</keyword>
<feature type="transmembrane region" description="Helical" evidence="5">
    <location>
        <begin position="219"/>
        <end position="244"/>
    </location>
</feature>
<evidence type="ECO:0000256" key="2">
    <source>
        <dbReference type="ARBA" id="ARBA00022692"/>
    </source>
</evidence>
<dbReference type="GO" id="GO:0016020">
    <property type="term" value="C:membrane"/>
    <property type="evidence" value="ECO:0007669"/>
    <property type="project" value="UniProtKB-SubCell"/>
</dbReference>
<dbReference type="EMBL" id="CP060490">
    <property type="protein sequence ID" value="QNL43406.1"/>
    <property type="molecule type" value="Genomic_DNA"/>
</dbReference>
<evidence type="ECO:0000256" key="3">
    <source>
        <dbReference type="ARBA" id="ARBA00022989"/>
    </source>
</evidence>
<dbReference type="Gene3D" id="1.10.3080.10">
    <property type="entry name" value="Clc chloride channel"/>
    <property type="match status" value="1"/>
</dbReference>
<proteinExistence type="predicted"/>
<organism evidence="6 7">
    <name type="scientific">Oscillibacter hominis</name>
    <dbReference type="NCBI Taxonomy" id="2763056"/>
    <lineage>
        <taxon>Bacteria</taxon>
        <taxon>Bacillati</taxon>
        <taxon>Bacillota</taxon>
        <taxon>Clostridia</taxon>
        <taxon>Eubacteriales</taxon>
        <taxon>Oscillospiraceae</taxon>
        <taxon>Oscillibacter</taxon>
    </lineage>
</organism>
<dbReference type="PANTHER" id="PTHR43427">
    <property type="entry name" value="CHLORIDE CHANNEL PROTEIN CLC-E"/>
    <property type="match status" value="1"/>
</dbReference>